<accession>A0A937RF69</accession>
<dbReference type="PROSITE" id="PS52029">
    <property type="entry name" value="LD_TPASE"/>
    <property type="match status" value="1"/>
</dbReference>
<name>A0A937RF69_9ACTN</name>
<dbReference type="InterPro" id="IPR005490">
    <property type="entry name" value="LD_TPept_cat_dom"/>
</dbReference>
<protein>
    <submittedName>
        <fullName evidence="12">L,D-transpeptidase</fullName>
    </submittedName>
</protein>
<comment type="pathway">
    <text evidence="1 9">Cell wall biogenesis; peptidoglycan biosynthesis.</text>
</comment>
<comment type="similarity">
    <text evidence="2">Belongs to the YkuD family.</text>
</comment>
<dbReference type="PANTHER" id="PTHR30582:SF24">
    <property type="entry name" value="L,D-TRANSPEPTIDASE ERFK_SRFK-RELATED"/>
    <property type="match status" value="1"/>
</dbReference>
<evidence type="ECO:0000256" key="1">
    <source>
        <dbReference type="ARBA" id="ARBA00004752"/>
    </source>
</evidence>
<evidence type="ECO:0000256" key="7">
    <source>
        <dbReference type="ARBA" id="ARBA00022984"/>
    </source>
</evidence>
<dbReference type="SUPFAM" id="SSF141523">
    <property type="entry name" value="L,D-transpeptidase catalytic domain-like"/>
    <property type="match status" value="1"/>
</dbReference>
<dbReference type="GO" id="GO:0016757">
    <property type="term" value="F:glycosyltransferase activity"/>
    <property type="evidence" value="ECO:0007669"/>
    <property type="project" value="UniProtKB-KW"/>
</dbReference>
<keyword evidence="13" id="KW-1185">Reference proteome</keyword>
<dbReference type="GO" id="GO:0008360">
    <property type="term" value="P:regulation of cell shape"/>
    <property type="evidence" value="ECO:0007669"/>
    <property type="project" value="UniProtKB-UniRule"/>
</dbReference>
<comment type="caution">
    <text evidence="12">The sequence shown here is derived from an EMBL/GenBank/DDBJ whole genome shotgun (WGS) entry which is preliminary data.</text>
</comment>
<dbReference type="EMBL" id="JAEACQ010000163">
    <property type="protein sequence ID" value="MBL7627739.1"/>
    <property type="molecule type" value="Genomic_DNA"/>
</dbReference>
<keyword evidence="5" id="KW-0378">Hydrolase</keyword>
<feature type="active site" description="Proton donor/acceptor" evidence="9">
    <location>
        <position position="215"/>
    </location>
</feature>
<evidence type="ECO:0000259" key="11">
    <source>
        <dbReference type="PROSITE" id="PS52029"/>
    </source>
</evidence>
<dbReference type="AlphaFoldDB" id="A0A937RF69"/>
<evidence type="ECO:0000313" key="13">
    <source>
        <dbReference type="Proteomes" id="UP000604475"/>
    </source>
</evidence>
<keyword evidence="7 9" id="KW-0573">Peptidoglycan synthesis</keyword>
<evidence type="ECO:0000256" key="10">
    <source>
        <dbReference type="SAM" id="SignalP"/>
    </source>
</evidence>
<evidence type="ECO:0000256" key="3">
    <source>
        <dbReference type="ARBA" id="ARBA00022676"/>
    </source>
</evidence>
<proteinExistence type="inferred from homology"/>
<keyword evidence="6 9" id="KW-0133">Cell shape</keyword>
<dbReference type="Proteomes" id="UP000604475">
    <property type="component" value="Unassembled WGS sequence"/>
</dbReference>
<organism evidence="12 13">
    <name type="scientific">Frankia nepalensis</name>
    <dbReference type="NCBI Taxonomy" id="1836974"/>
    <lineage>
        <taxon>Bacteria</taxon>
        <taxon>Bacillati</taxon>
        <taxon>Actinomycetota</taxon>
        <taxon>Actinomycetes</taxon>
        <taxon>Frankiales</taxon>
        <taxon>Frankiaceae</taxon>
        <taxon>Frankia</taxon>
    </lineage>
</organism>
<evidence type="ECO:0000256" key="8">
    <source>
        <dbReference type="ARBA" id="ARBA00023316"/>
    </source>
</evidence>
<feature type="domain" description="L,D-TPase catalytic" evidence="11">
    <location>
        <begin position="134"/>
        <end position="255"/>
    </location>
</feature>
<dbReference type="PROSITE" id="PS51257">
    <property type="entry name" value="PROKAR_LIPOPROTEIN"/>
    <property type="match status" value="1"/>
</dbReference>
<feature type="signal peptide" evidence="10">
    <location>
        <begin position="1"/>
        <end position="21"/>
    </location>
</feature>
<sequence>MRPTGKIARVAVMVALAAVTAAGCGGDDEPTATSTQIPEAVQNQLSAVAGVGADSTIVTASGNSVSVYPAPSAPGGAAAAPKLQLANPNASGAPLVFLVTAKMPGWWQVLLPVQPNGSTGWIKAEQVTASVTPFRIVVSRGEHTLTVYKSGAPIAVEKVAIGTTDTPTPGGRFYLAELLKPPNPNGPYGAYAFGLNGFSTTLDSFNGREPVIGIHGTNQPQLLGQDVSSGCIRLSNDAVTRLAGTVPTGTPVDIIA</sequence>
<keyword evidence="8 9" id="KW-0961">Cell wall biogenesis/degradation</keyword>
<dbReference type="PANTHER" id="PTHR30582">
    <property type="entry name" value="L,D-TRANSPEPTIDASE"/>
    <property type="match status" value="1"/>
</dbReference>
<dbReference type="InterPro" id="IPR038063">
    <property type="entry name" value="Transpep_catalytic_dom"/>
</dbReference>
<keyword evidence="10" id="KW-0732">Signal</keyword>
<reference evidence="12" key="1">
    <citation type="submission" date="2020-12" db="EMBL/GenBank/DDBJ databases">
        <title>Genomic characterization of non-nitrogen-fixing Frankia strains.</title>
        <authorList>
            <person name="Carlos-Shanley C."/>
            <person name="Guerra T."/>
            <person name="Hahn D."/>
        </authorList>
    </citation>
    <scope>NUCLEOTIDE SEQUENCE</scope>
    <source>
        <strain evidence="12">CN6</strain>
    </source>
</reference>
<dbReference type="Gene3D" id="2.40.440.10">
    <property type="entry name" value="L,D-transpeptidase catalytic domain-like"/>
    <property type="match status" value="1"/>
</dbReference>
<evidence type="ECO:0000256" key="5">
    <source>
        <dbReference type="ARBA" id="ARBA00022801"/>
    </source>
</evidence>
<dbReference type="Pfam" id="PF03734">
    <property type="entry name" value="YkuD"/>
    <property type="match status" value="1"/>
</dbReference>
<feature type="active site" description="Nucleophile" evidence="9">
    <location>
        <position position="231"/>
    </location>
</feature>
<evidence type="ECO:0000256" key="6">
    <source>
        <dbReference type="ARBA" id="ARBA00022960"/>
    </source>
</evidence>
<gene>
    <name evidence="12" type="ORF">I7412_11280</name>
</gene>
<dbReference type="GO" id="GO:0018104">
    <property type="term" value="P:peptidoglycan-protein cross-linking"/>
    <property type="evidence" value="ECO:0007669"/>
    <property type="project" value="TreeGrafter"/>
</dbReference>
<evidence type="ECO:0000256" key="9">
    <source>
        <dbReference type="PROSITE-ProRule" id="PRU01373"/>
    </source>
</evidence>
<evidence type="ECO:0000256" key="4">
    <source>
        <dbReference type="ARBA" id="ARBA00022679"/>
    </source>
</evidence>
<dbReference type="GO" id="GO:0071555">
    <property type="term" value="P:cell wall organization"/>
    <property type="evidence" value="ECO:0007669"/>
    <property type="project" value="UniProtKB-UniRule"/>
</dbReference>
<dbReference type="CDD" id="cd16913">
    <property type="entry name" value="YkuD_like"/>
    <property type="match status" value="1"/>
</dbReference>
<evidence type="ECO:0000256" key="2">
    <source>
        <dbReference type="ARBA" id="ARBA00005992"/>
    </source>
</evidence>
<keyword evidence="3" id="KW-0328">Glycosyltransferase</keyword>
<evidence type="ECO:0000313" key="12">
    <source>
        <dbReference type="EMBL" id="MBL7627739.1"/>
    </source>
</evidence>
<keyword evidence="4" id="KW-0808">Transferase</keyword>
<feature type="chain" id="PRO_5039644956" evidence="10">
    <location>
        <begin position="22"/>
        <end position="256"/>
    </location>
</feature>
<dbReference type="InterPro" id="IPR050979">
    <property type="entry name" value="LD-transpeptidase"/>
</dbReference>
<dbReference type="RefSeq" id="WP_203007513.1">
    <property type="nucleotide sequence ID" value="NZ_JADWYU010000082.1"/>
</dbReference>
<dbReference type="GO" id="GO:0005576">
    <property type="term" value="C:extracellular region"/>
    <property type="evidence" value="ECO:0007669"/>
    <property type="project" value="TreeGrafter"/>
</dbReference>
<dbReference type="GO" id="GO:0071972">
    <property type="term" value="F:peptidoglycan L,D-transpeptidase activity"/>
    <property type="evidence" value="ECO:0007669"/>
    <property type="project" value="TreeGrafter"/>
</dbReference>